<dbReference type="InterPro" id="IPR025404">
    <property type="entry name" value="DUF4130"/>
</dbReference>
<dbReference type="NCBIfam" id="TIGR03915">
    <property type="entry name" value="SAM_7_link_chp"/>
    <property type="match status" value="1"/>
</dbReference>
<dbReference type="InterPro" id="IPR023875">
    <property type="entry name" value="DNA_repair_put"/>
</dbReference>
<dbReference type="Proteomes" id="UP001064933">
    <property type="component" value="Chromosome"/>
</dbReference>
<dbReference type="EMBL" id="CP104562">
    <property type="protein sequence ID" value="UXH78548.1"/>
    <property type="molecule type" value="Genomic_DNA"/>
</dbReference>
<protein>
    <submittedName>
        <fullName evidence="2">TIGR03915 family putative DNA repair protein</fullName>
    </submittedName>
</protein>
<keyword evidence="3" id="KW-1185">Reference proteome</keyword>
<gene>
    <name evidence="2" type="ORF">N4261_01010</name>
</gene>
<sequence length="289" mass="32963">MIRVQLNGPIDLDGFRQAARRLVAAGATPDEVSWRTDEEAPTLWDAADDGLDAPGDADALTACADDAVKRSTIRVPADFLRLCQATLLNRDPQRFDLLYRLLFRLQQDGGRWDPLDPERRRAEQLAREVRHEIHKMHAFVRFVPVQDDDGERHVAWFEPEHHIVEAASPFFARRFANMRWAILSPRCSVSWDGRQLMTGPGARREQAPTPDAGAALWLTYYRSIFNPARLKIAMMEKEMPRRYWPNLPEAALIEPLIAEAAQRTQTMITADPSEPRRIRAIPAARRGAR</sequence>
<dbReference type="RefSeq" id="WP_261758368.1">
    <property type="nucleotide sequence ID" value="NZ_CP104562.2"/>
</dbReference>
<name>A0ABY6B055_9BURK</name>
<feature type="domain" description="DUF4130" evidence="1">
    <location>
        <begin position="92"/>
        <end position="249"/>
    </location>
</feature>
<dbReference type="Pfam" id="PF13566">
    <property type="entry name" value="DUF4130"/>
    <property type="match status" value="1"/>
</dbReference>
<accession>A0ABY6B055</accession>
<proteinExistence type="predicted"/>
<evidence type="ECO:0000259" key="1">
    <source>
        <dbReference type="Pfam" id="PF13566"/>
    </source>
</evidence>
<evidence type="ECO:0000313" key="3">
    <source>
        <dbReference type="Proteomes" id="UP001064933"/>
    </source>
</evidence>
<evidence type="ECO:0000313" key="2">
    <source>
        <dbReference type="EMBL" id="UXH78548.1"/>
    </source>
</evidence>
<reference evidence="2" key="1">
    <citation type="submission" date="2022-10" db="EMBL/GenBank/DDBJ databases">
        <title>Characterization and whole genome sequencing of a new Roseateles species, isolated from fresh water.</title>
        <authorList>
            <person name="Guliayeva D.Y."/>
            <person name="Akhremchuk A.E."/>
            <person name="Sikolenko M.A."/>
            <person name="Valentovich L.N."/>
            <person name="Sidarenka A.V."/>
        </authorList>
    </citation>
    <scope>NUCLEOTIDE SEQUENCE</scope>
    <source>
        <strain evidence="2">BIM B-1768</strain>
    </source>
</reference>
<organism evidence="2 3">
    <name type="scientific">Roseateles amylovorans</name>
    <dbReference type="NCBI Taxonomy" id="2978473"/>
    <lineage>
        <taxon>Bacteria</taxon>
        <taxon>Pseudomonadati</taxon>
        <taxon>Pseudomonadota</taxon>
        <taxon>Betaproteobacteria</taxon>
        <taxon>Burkholderiales</taxon>
        <taxon>Sphaerotilaceae</taxon>
        <taxon>Roseateles</taxon>
    </lineage>
</organism>